<name>A0A160FQ83_9BURK</name>
<sequence length="418" mass="47051">MNKFHKVARQLVSLSLLVAATGAIAAEVPAGTVVDKSNIDAVKNDTFDGHTIASLLTDKVEWQIRNWNLKLTLDHAKPIPVEPRLVEATKAYSNQVKFDSKTKEVTGYVAGVPFPDIQASDPDAGFKIMWNFYYAPREGDVVYNDSFILGVNGSSGLETKQAWIYQRYYFKNRLLDKQPVVGDGSVAAKTFLLAQYPEDIKGIGTFTVRSDSAKFEDTWAYLKSARRARRLSGGAWMDPIGGSDILGDDNNVFNARPSWYKNFKVVGKRWILAVSDGRKDNRVASKSGTVDEFPTVDLKNAPYWNPVEKWQPREVYVIEATPPDEHPYSKRVMYVDVDTFRPWYSENYDKKGEFWKFTMSQMRSGVSDGGQKVLIYTGFGVIDFKARHASIVPIMGRSDPVGITEDHWSLSNLEQLAK</sequence>
<dbReference type="KEGG" id="buz:AYM40_21570"/>
<reference evidence="2 3" key="1">
    <citation type="journal article" date="2016" name="Gene">
        <title>PacBio SMRT assembly of a complex multi-replicon genome reveals chlorocatechol degradative operon in a region of genome plasticity.</title>
        <authorList>
            <person name="Ricker N."/>
            <person name="Shen S.Y."/>
            <person name="Goordial J."/>
            <person name="Jin S."/>
            <person name="Fulthorpe R.R."/>
        </authorList>
    </citation>
    <scope>NUCLEOTIDE SEQUENCE [LARGE SCALE GENOMIC DNA]</scope>
    <source>
        <strain evidence="2 3">OLGA172</strain>
    </source>
</reference>
<dbReference type="AlphaFoldDB" id="A0A160FQ83"/>
<protein>
    <recommendedName>
        <fullName evidence="4">Outer membrane lipoprotein-sorting protein</fullName>
    </recommendedName>
</protein>
<dbReference type="Pfam" id="PF07044">
    <property type="entry name" value="DUF1329"/>
    <property type="match status" value="1"/>
</dbReference>
<dbReference type="Gene3D" id="2.50.20.10">
    <property type="entry name" value="Lipoprotein localisation LolA/LolB/LppX"/>
    <property type="match status" value="1"/>
</dbReference>
<dbReference type="Proteomes" id="UP000076852">
    <property type="component" value="Chromosome 2"/>
</dbReference>
<accession>A0A160FQ83</accession>
<dbReference type="EMBL" id="CP014579">
    <property type="protein sequence ID" value="ANB75019.1"/>
    <property type="molecule type" value="Genomic_DNA"/>
</dbReference>
<dbReference type="InterPro" id="IPR010752">
    <property type="entry name" value="DUF1329"/>
</dbReference>
<dbReference type="OrthoDB" id="6751304at2"/>
<dbReference type="CDD" id="cd16329">
    <property type="entry name" value="LolA_like"/>
    <property type="match status" value="1"/>
</dbReference>
<evidence type="ECO:0000256" key="1">
    <source>
        <dbReference type="SAM" id="SignalP"/>
    </source>
</evidence>
<evidence type="ECO:0008006" key="4">
    <source>
        <dbReference type="Google" id="ProtNLM"/>
    </source>
</evidence>
<evidence type="ECO:0000313" key="3">
    <source>
        <dbReference type="Proteomes" id="UP000076852"/>
    </source>
</evidence>
<keyword evidence="3" id="KW-1185">Reference proteome</keyword>
<feature type="chain" id="PRO_5007813809" description="Outer membrane lipoprotein-sorting protein" evidence="1">
    <location>
        <begin position="26"/>
        <end position="418"/>
    </location>
</feature>
<dbReference type="RefSeq" id="WP_063498317.1">
    <property type="nucleotide sequence ID" value="NZ_CP014579.1"/>
</dbReference>
<feature type="signal peptide" evidence="1">
    <location>
        <begin position="1"/>
        <end position="25"/>
    </location>
</feature>
<organism evidence="2 3">
    <name type="scientific">Paraburkholderia phytofirmans OLGA172</name>
    <dbReference type="NCBI Taxonomy" id="1417228"/>
    <lineage>
        <taxon>Bacteria</taxon>
        <taxon>Pseudomonadati</taxon>
        <taxon>Pseudomonadota</taxon>
        <taxon>Betaproteobacteria</taxon>
        <taxon>Burkholderiales</taxon>
        <taxon>Burkholderiaceae</taxon>
        <taxon>Paraburkholderia</taxon>
    </lineage>
</organism>
<gene>
    <name evidence="2" type="ORF">AYM40_21570</name>
</gene>
<evidence type="ECO:0000313" key="2">
    <source>
        <dbReference type="EMBL" id="ANB75019.1"/>
    </source>
</evidence>
<proteinExistence type="predicted"/>
<dbReference type="STRING" id="1804984.AYM40_21570"/>
<keyword evidence="1" id="KW-0732">Signal</keyword>